<evidence type="ECO:0000313" key="2">
    <source>
        <dbReference type="EMBL" id="NSJ49695.1"/>
    </source>
</evidence>
<sequence length="49" mass="5917">MEWMDCGQEEALLKECQWAEEHVKDEDVPQPAPDELEMIIKRIEEECRR</sequence>
<reference evidence="1" key="3">
    <citation type="submission" date="2022-01" db="EMBL/GenBank/DDBJ databases">
        <title>Collection of gut derived symbiotic bacterial strains cultured from healthy donors.</title>
        <authorList>
            <person name="Lin H."/>
            <person name="Kohout C."/>
            <person name="Waligurski E."/>
            <person name="Pamer E.G."/>
        </authorList>
    </citation>
    <scope>NUCLEOTIDE SEQUENCE</scope>
    <source>
        <strain evidence="1">DFI.6.55</strain>
    </source>
</reference>
<dbReference type="AlphaFoldDB" id="A0AAW5BS82"/>
<dbReference type="Proteomes" id="UP000669239">
    <property type="component" value="Unassembled WGS sequence"/>
</dbReference>
<proteinExistence type="predicted"/>
<gene>
    <name evidence="2" type="ORF">G5B36_13440</name>
    <name evidence="1" type="ORF">L0N08_16690</name>
</gene>
<protein>
    <submittedName>
        <fullName evidence="1">Uncharacterized protein</fullName>
    </submittedName>
</protein>
<evidence type="ECO:0000313" key="1">
    <source>
        <dbReference type="EMBL" id="MCG4747065.1"/>
    </source>
</evidence>
<reference evidence="2 3" key="1">
    <citation type="journal article" date="2020" name="Cell Host Microbe">
        <title>Functional and Genomic Variation between Human-Derived Isolates of Lachnospiraceae Reveals Inter- and Intra-Species Diversity.</title>
        <authorList>
            <person name="Sorbara M.T."/>
            <person name="Littmann E.R."/>
            <person name="Fontana E."/>
            <person name="Moody T.U."/>
            <person name="Kohout C.E."/>
            <person name="Gjonbalaj M."/>
            <person name="Eaton V."/>
            <person name="Seok R."/>
            <person name="Leiner I.M."/>
            <person name="Pamer E.G."/>
        </authorList>
    </citation>
    <scope>NUCLEOTIDE SEQUENCE [LARGE SCALE GENOMIC DNA]</scope>
    <source>
        <strain evidence="2 3">MSK.1.17</strain>
    </source>
</reference>
<evidence type="ECO:0000313" key="3">
    <source>
        <dbReference type="Proteomes" id="UP000669239"/>
    </source>
</evidence>
<accession>A0AAW5BS82</accession>
<keyword evidence="3" id="KW-1185">Reference proteome</keyword>
<dbReference type="RefSeq" id="WP_165642313.1">
    <property type="nucleotide sequence ID" value="NZ_BAABZL010000001.1"/>
</dbReference>
<evidence type="ECO:0000313" key="4">
    <source>
        <dbReference type="Proteomes" id="UP001299608"/>
    </source>
</evidence>
<dbReference type="Proteomes" id="UP001299608">
    <property type="component" value="Unassembled WGS sequence"/>
</dbReference>
<name>A0AAW5BS82_9FIRM</name>
<dbReference type="EMBL" id="JAKNGE010000020">
    <property type="protein sequence ID" value="MCG4747065.1"/>
    <property type="molecule type" value="Genomic_DNA"/>
</dbReference>
<reference evidence="2" key="2">
    <citation type="submission" date="2020-02" db="EMBL/GenBank/DDBJ databases">
        <authorList>
            <person name="Littmann E."/>
            <person name="Sorbara M."/>
        </authorList>
    </citation>
    <scope>NUCLEOTIDE SEQUENCE</scope>
    <source>
        <strain evidence="2">MSK.1.17</strain>
    </source>
</reference>
<organism evidence="1 4">
    <name type="scientific">Enterocloster aldenensis</name>
    <dbReference type="NCBI Taxonomy" id="358742"/>
    <lineage>
        <taxon>Bacteria</taxon>
        <taxon>Bacillati</taxon>
        <taxon>Bacillota</taxon>
        <taxon>Clostridia</taxon>
        <taxon>Lachnospirales</taxon>
        <taxon>Lachnospiraceae</taxon>
        <taxon>Enterocloster</taxon>
    </lineage>
</organism>
<dbReference type="GeneID" id="97205194"/>
<comment type="caution">
    <text evidence="1">The sequence shown here is derived from an EMBL/GenBank/DDBJ whole genome shotgun (WGS) entry which is preliminary data.</text>
</comment>
<dbReference type="EMBL" id="JAAITT010000017">
    <property type="protein sequence ID" value="NSJ49695.1"/>
    <property type="molecule type" value="Genomic_DNA"/>
</dbReference>